<dbReference type="OrthoDB" id="9807069at2"/>
<evidence type="ECO:0000313" key="6">
    <source>
        <dbReference type="Proteomes" id="UP000032067"/>
    </source>
</evidence>
<gene>
    <name evidence="5" type="ORF">RT97_02905</name>
</gene>
<evidence type="ECO:0000256" key="1">
    <source>
        <dbReference type="ARBA" id="ARBA00023015"/>
    </source>
</evidence>
<evidence type="ECO:0000256" key="2">
    <source>
        <dbReference type="ARBA" id="ARBA00023125"/>
    </source>
</evidence>
<dbReference type="AlphaFoldDB" id="A0A0D0LBY4"/>
<dbReference type="PROSITE" id="PS51118">
    <property type="entry name" value="HTH_HXLR"/>
    <property type="match status" value="1"/>
</dbReference>
<dbReference type="InterPro" id="IPR036388">
    <property type="entry name" value="WH-like_DNA-bd_sf"/>
</dbReference>
<dbReference type="Pfam" id="PF01638">
    <property type="entry name" value="HxlR"/>
    <property type="match status" value="1"/>
</dbReference>
<dbReference type="Proteomes" id="UP000032067">
    <property type="component" value="Unassembled WGS sequence"/>
</dbReference>
<dbReference type="SUPFAM" id="SSF46785">
    <property type="entry name" value="Winged helix' DNA-binding domain"/>
    <property type="match status" value="1"/>
</dbReference>
<comment type="caution">
    <text evidence="5">The sequence shown here is derived from an EMBL/GenBank/DDBJ whole genome shotgun (WGS) entry which is preliminary data.</text>
</comment>
<dbReference type="GO" id="GO:0006355">
    <property type="term" value="P:regulation of DNA-templated transcription"/>
    <property type="evidence" value="ECO:0007669"/>
    <property type="project" value="UniProtKB-ARBA"/>
</dbReference>
<dbReference type="PANTHER" id="PTHR33204">
    <property type="entry name" value="TRANSCRIPTIONAL REGULATOR, MARR FAMILY"/>
    <property type="match status" value="1"/>
</dbReference>
<dbReference type="InterPro" id="IPR002577">
    <property type="entry name" value="HTH_HxlR"/>
</dbReference>
<evidence type="ECO:0000259" key="4">
    <source>
        <dbReference type="PROSITE" id="PS51118"/>
    </source>
</evidence>
<sequence>MAEAIKQLPTLPAERALKVLSGRWKAIILYHLFAGPRRLSELKRKLPDTSQKVLIQQLRELEEHGLVAREIFPEMPPRVEYSVTALGRSLKPLLRALCEWGQRHAAEANELERMGECEESAFG</sequence>
<dbReference type="InterPro" id="IPR011991">
    <property type="entry name" value="ArsR-like_HTH"/>
</dbReference>
<feature type="domain" description="HTH hxlR-type" evidence="4">
    <location>
        <begin position="11"/>
        <end position="109"/>
    </location>
</feature>
<dbReference type="Gene3D" id="1.10.10.10">
    <property type="entry name" value="Winged helix-like DNA-binding domain superfamily/Winged helix DNA-binding domain"/>
    <property type="match status" value="1"/>
</dbReference>
<accession>A0A0D0LBY4</accession>
<evidence type="ECO:0000313" key="5">
    <source>
        <dbReference type="EMBL" id="KIQ35737.1"/>
    </source>
</evidence>
<dbReference type="RefSeq" id="WP_042577289.1">
    <property type="nucleotide sequence ID" value="NZ_JXQQ01000008.1"/>
</dbReference>
<name>A0A0D0LBY4_VARPD</name>
<keyword evidence="3" id="KW-0804">Transcription</keyword>
<dbReference type="EMBL" id="JXQQ01000008">
    <property type="protein sequence ID" value="KIQ35737.1"/>
    <property type="molecule type" value="Genomic_DNA"/>
</dbReference>
<dbReference type="InterPro" id="IPR036390">
    <property type="entry name" value="WH_DNA-bd_sf"/>
</dbReference>
<organism evidence="5 6">
    <name type="scientific">Variovorax paradoxus</name>
    <dbReference type="NCBI Taxonomy" id="34073"/>
    <lineage>
        <taxon>Bacteria</taxon>
        <taxon>Pseudomonadati</taxon>
        <taxon>Pseudomonadota</taxon>
        <taxon>Betaproteobacteria</taxon>
        <taxon>Burkholderiales</taxon>
        <taxon>Comamonadaceae</taxon>
        <taxon>Variovorax</taxon>
    </lineage>
</organism>
<keyword evidence="1" id="KW-0805">Transcription regulation</keyword>
<reference evidence="5 6" key="1">
    <citation type="submission" date="2014-12" db="EMBL/GenBank/DDBJ databases">
        <title>16Stimator: statistical estimation of ribosomal gene copy numbers from draft genome assemblies.</title>
        <authorList>
            <person name="Perisin M.A."/>
            <person name="Vetter M."/>
            <person name="Gilbert J.A."/>
            <person name="Bergelson J."/>
        </authorList>
    </citation>
    <scope>NUCLEOTIDE SEQUENCE [LARGE SCALE GENOMIC DNA]</scope>
    <source>
        <strain evidence="5 6">MEDvA23</strain>
    </source>
</reference>
<protein>
    <recommendedName>
        <fullName evidence="4">HTH hxlR-type domain-containing protein</fullName>
    </recommendedName>
</protein>
<keyword evidence="2" id="KW-0238">DNA-binding</keyword>
<proteinExistence type="predicted"/>
<evidence type="ECO:0000256" key="3">
    <source>
        <dbReference type="ARBA" id="ARBA00023163"/>
    </source>
</evidence>
<dbReference type="CDD" id="cd00090">
    <property type="entry name" value="HTH_ARSR"/>
    <property type="match status" value="1"/>
</dbReference>
<dbReference type="GO" id="GO:0003677">
    <property type="term" value="F:DNA binding"/>
    <property type="evidence" value="ECO:0007669"/>
    <property type="project" value="UniProtKB-KW"/>
</dbReference>